<protein>
    <submittedName>
        <fullName evidence="1">Uncharacterized protein</fullName>
    </submittedName>
</protein>
<sequence>MRIIRAVSARKGYSYIPATISPSFLDHVRDGSSPRCEVRMNCSVLRLSHSSSRPVCVNLDLLPSYIFGLIHQTWKS</sequence>
<keyword evidence="2" id="KW-1185">Reference proteome</keyword>
<dbReference type="Proteomes" id="UP000054549">
    <property type="component" value="Unassembled WGS sequence"/>
</dbReference>
<dbReference type="HOGENOM" id="CLU_2653979_0_0_1"/>
<gene>
    <name evidence="1" type="ORF">M378DRAFT_370455</name>
</gene>
<accession>A0A0C2WXT6</accession>
<dbReference type="AlphaFoldDB" id="A0A0C2WXT6"/>
<dbReference type="InParanoid" id="A0A0C2WXT6"/>
<evidence type="ECO:0000313" key="1">
    <source>
        <dbReference type="EMBL" id="KIL66617.1"/>
    </source>
</evidence>
<reference evidence="1 2" key="1">
    <citation type="submission" date="2014-04" db="EMBL/GenBank/DDBJ databases">
        <title>Evolutionary Origins and Diversification of the Mycorrhizal Mutualists.</title>
        <authorList>
            <consortium name="DOE Joint Genome Institute"/>
            <consortium name="Mycorrhizal Genomics Consortium"/>
            <person name="Kohler A."/>
            <person name="Kuo A."/>
            <person name="Nagy L.G."/>
            <person name="Floudas D."/>
            <person name="Copeland A."/>
            <person name="Barry K.W."/>
            <person name="Cichocki N."/>
            <person name="Veneault-Fourrey C."/>
            <person name="LaButti K."/>
            <person name="Lindquist E.A."/>
            <person name="Lipzen A."/>
            <person name="Lundell T."/>
            <person name="Morin E."/>
            <person name="Murat C."/>
            <person name="Riley R."/>
            <person name="Ohm R."/>
            <person name="Sun H."/>
            <person name="Tunlid A."/>
            <person name="Henrissat B."/>
            <person name="Grigoriev I.V."/>
            <person name="Hibbett D.S."/>
            <person name="Martin F."/>
        </authorList>
    </citation>
    <scope>NUCLEOTIDE SEQUENCE [LARGE SCALE GENOMIC DNA]</scope>
    <source>
        <strain evidence="1 2">Koide BX008</strain>
    </source>
</reference>
<dbReference type="EMBL" id="KN818235">
    <property type="protein sequence ID" value="KIL66617.1"/>
    <property type="molecule type" value="Genomic_DNA"/>
</dbReference>
<evidence type="ECO:0000313" key="2">
    <source>
        <dbReference type="Proteomes" id="UP000054549"/>
    </source>
</evidence>
<name>A0A0C2WXT6_AMAMK</name>
<organism evidence="1 2">
    <name type="scientific">Amanita muscaria (strain Koide BX008)</name>
    <dbReference type="NCBI Taxonomy" id="946122"/>
    <lineage>
        <taxon>Eukaryota</taxon>
        <taxon>Fungi</taxon>
        <taxon>Dikarya</taxon>
        <taxon>Basidiomycota</taxon>
        <taxon>Agaricomycotina</taxon>
        <taxon>Agaricomycetes</taxon>
        <taxon>Agaricomycetidae</taxon>
        <taxon>Agaricales</taxon>
        <taxon>Pluteineae</taxon>
        <taxon>Amanitaceae</taxon>
        <taxon>Amanita</taxon>
    </lineage>
</organism>
<proteinExistence type="predicted"/>